<sequence>MITARETGRMKRTILRTMMILAYLVISLSCRPVEGVGVTTTEGDVQCGKIEGDFGQEWFDYYERGLSFSDCGQDNLENEQRETAIKYLELAVTNFETAIRLKKGEIWQAKIDDTHYVDYFPHRELGIVYFLLGKYENANEELGVSIKYETTSKATCYLDETRDRLSQLTQESLVKQYTTHSMSGTFGRMFSRESQVREFQDIRINPHLTVPKAGTNGSMLNPRSKESLTNLKPVIKLTPADNLTA</sequence>
<dbReference type="EMBL" id="LACI01002450">
    <property type="protein sequence ID" value="KJU82002.1"/>
    <property type="molecule type" value="Genomic_DNA"/>
</dbReference>
<accession>A0A0F3GJK1</accession>
<protein>
    <recommendedName>
        <fullName evidence="3">Tetratricopeptide repeat protein</fullName>
    </recommendedName>
</protein>
<proteinExistence type="predicted"/>
<feature type="non-terminal residue" evidence="1">
    <location>
        <position position="245"/>
    </location>
</feature>
<organism evidence="1 2">
    <name type="scientific">Candidatus Magnetobacterium bavaricum</name>
    <dbReference type="NCBI Taxonomy" id="29290"/>
    <lineage>
        <taxon>Bacteria</taxon>
        <taxon>Pseudomonadati</taxon>
        <taxon>Nitrospirota</taxon>
        <taxon>Thermodesulfovibrionia</taxon>
        <taxon>Thermodesulfovibrionales</taxon>
        <taxon>Candidatus Magnetobacteriaceae</taxon>
        <taxon>Candidatus Magnetobacterium</taxon>
    </lineage>
</organism>
<comment type="caution">
    <text evidence="1">The sequence shown here is derived from an EMBL/GenBank/DDBJ whole genome shotgun (WGS) entry which is preliminary data.</text>
</comment>
<dbReference type="PROSITE" id="PS51257">
    <property type="entry name" value="PROKAR_LIPOPROTEIN"/>
    <property type="match status" value="1"/>
</dbReference>
<dbReference type="Proteomes" id="UP000033423">
    <property type="component" value="Unassembled WGS sequence"/>
</dbReference>
<evidence type="ECO:0008006" key="3">
    <source>
        <dbReference type="Google" id="ProtNLM"/>
    </source>
</evidence>
<name>A0A0F3GJK1_9BACT</name>
<reference evidence="1 2" key="1">
    <citation type="submission" date="2015-02" db="EMBL/GenBank/DDBJ databases">
        <title>Single-cell genomics of uncultivated deep-branching MTB reveals a conserved set of magnetosome genes.</title>
        <authorList>
            <person name="Kolinko S."/>
            <person name="Richter M."/>
            <person name="Glockner F.O."/>
            <person name="Brachmann A."/>
            <person name="Schuler D."/>
        </authorList>
    </citation>
    <scope>NUCLEOTIDE SEQUENCE [LARGE SCALE GENOMIC DNA]</scope>
    <source>
        <strain evidence="1">TM-1</strain>
    </source>
</reference>
<dbReference type="AlphaFoldDB" id="A0A0F3GJK1"/>
<evidence type="ECO:0000313" key="2">
    <source>
        <dbReference type="Proteomes" id="UP000033423"/>
    </source>
</evidence>
<gene>
    <name evidence="1" type="ORF">MBAV_005805</name>
</gene>
<keyword evidence="2" id="KW-1185">Reference proteome</keyword>
<evidence type="ECO:0000313" key="1">
    <source>
        <dbReference type="EMBL" id="KJU82002.1"/>
    </source>
</evidence>